<dbReference type="Gene3D" id="3.30.420.10">
    <property type="entry name" value="Ribonuclease H-like superfamily/Ribonuclease H"/>
    <property type="match status" value="1"/>
</dbReference>
<dbReference type="SUPFAM" id="SSF53098">
    <property type="entry name" value="Ribonuclease H-like"/>
    <property type="match status" value="1"/>
</dbReference>
<proteinExistence type="inferred from homology"/>
<evidence type="ECO:0000256" key="2">
    <source>
        <dbReference type="ARBA" id="ARBA00005300"/>
    </source>
</evidence>
<dbReference type="InterPro" id="IPR012337">
    <property type="entry name" value="RNaseH-like_sf"/>
</dbReference>
<comment type="caution">
    <text evidence="9">The sequence shown here is derived from an EMBL/GenBank/DDBJ whole genome shotgun (WGS) entry which is preliminary data.</text>
</comment>
<feature type="domain" description="RNase H type-1" evidence="8">
    <location>
        <begin position="24"/>
        <end position="184"/>
    </location>
</feature>
<dbReference type="InterPro" id="IPR036397">
    <property type="entry name" value="RNaseH_sf"/>
</dbReference>
<comment type="catalytic activity">
    <reaction evidence="1">
        <text>Endonucleolytic cleavage to 5'-phosphomonoester.</text>
        <dbReference type="EC" id="3.1.26.4"/>
    </reaction>
</comment>
<dbReference type="InterPro" id="IPR002156">
    <property type="entry name" value="RNaseH_domain"/>
</dbReference>
<keyword evidence="5" id="KW-0479">Metal-binding</keyword>
<evidence type="ECO:0000256" key="6">
    <source>
        <dbReference type="ARBA" id="ARBA00022759"/>
    </source>
</evidence>
<dbReference type="GO" id="GO:0046872">
    <property type="term" value="F:metal ion binding"/>
    <property type="evidence" value="ECO:0007669"/>
    <property type="project" value="UniProtKB-KW"/>
</dbReference>
<evidence type="ECO:0000313" key="10">
    <source>
        <dbReference type="Proteomes" id="UP001152049"/>
    </source>
</evidence>
<dbReference type="GO" id="GO:0004523">
    <property type="term" value="F:RNA-DNA hybrid ribonuclease activity"/>
    <property type="evidence" value="ECO:0007669"/>
    <property type="project" value="UniProtKB-EC"/>
</dbReference>
<evidence type="ECO:0000256" key="5">
    <source>
        <dbReference type="ARBA" id="ARBA00022723"/>
    </source>
</evidence>
<reference evidence="9" key="1">
    <citation type="submission" date="2022-09" db="EMBL/GenBank/DDBJ databases">
        <title>Fusarium specimens isolated from Avocado Roots.</title>
        <authorList>
            <person name="Stajich J."/>
            <person name="Roper C."/>
            <person name="Heimlech-Rivalta G."/>
        </authorList>
    </citation>
    <scope>NUCLEOTIDE SEQUENCE</scope>
    <source>
        <strain evidence="9">CF00136</strain>
    </source>
</reference>
<accession>A0A9W8VDR4</accession>
<evidence type="ECO:0000259" key="8">
    <source>
        <dbReference type="PROSITE" id="PS50879"/>
    </source>
</evidence>
<protein>
    <recommendedName>
        <fullName evidence="3">ribonuclease H</fullName>
        <ecNumber evidence="3">3.1.26.4</ecNumber>
    </recommendedName>
</protein>
<dbReference type="Proteomes" id="UP001152049">
    <property type="component" value="Unassembled WGS sequence"/>
</dbReference>
<evidence type="ECO:0000256" key="4">
    <source>
        <dbReference type="ARBA" id="ARBA00022722"/>
    </source>
</evidence>
<dbReference type="InterPro" id="IPR050092">
    <property type="entry name" value="RNase_H"/>
</dbReference>
<dbReference type="PROSITE" id="PS50879">
    <property type="entry name" value="RNASE_H_1"/>
    <property type="match status" value="1"/>
</dbReference>
<dbReference type="OrthoDB" id="407198at2759"/>
<dbReference type="EC" id="3.1.26.4" evidence="3"/>
<keyword evidence="10" id="KW-1185">Reference proteome</keyword>
<organism evidence="9 10">
    <name type="scientific">Fusarium torreyae</name>
    <dbReference type="NCBI Taxonomy" id="1237075"/>
    <lineage>
        <taxon>Eukaryota</taxon>
        <taxon>Fungi</taxon>
        <taxon>Dikarya</taxon>
        <taxon>Ascomycota</taxon>
        <taxon>Pezizomycotina</taxon>
        <taxon>Sordariomycetes</taxon>
        <taxon>Hypocreomycetidae</taxon>
        <taxon>Hypocreales</taxon>
        <taxon>Nectriaceae</taxon>
        <taxon>Fusarium</taxon>
    </lineage>
</organism>
<sequence length="199" mass="22413">MDLFLPGISRQATPVVSRFMHRHNPKTFLIYTDGAYLNNGQSNPKAGWGCIFRPLTPTPTPTISGRLEHKGPFGDSHSQTSNRAELRAVLGALRFRHWKGEGCTTLVIATDSEYVVKGATEWVPGWLRKGWKTSAGGQVKNKDLWEALLGEMERWDTYGMKIQFWRIPREWNVDADVKAKEAAGRNDVEEWGDVLGVLC</sequence>
<evidence type="ECO:0000313" key="9">
    <source>
        <dbReference type="EMBL" id="KAJ4253903.1"/>
    </source>
</evidence>
<dbReference type="PANTHER" id="PTHR10642">
    <property type="entry name" value="RIBONUCLEASE H1"/>
    <property type="match status" value="1"/>
</dbReference>
<dbReference type="AlphaFoldDB" id="A0A9W8VDR4"/>
<keyword evidence="6" id="KW-0255">Endonuclease</keyword>
<comment type="similarity">
    <text evidence="2">Belongs to the RNase H family.</text>
</comment>
<dbReference type="CDD" id="cd13934">
    <property type="entry name" value="RNase_H_Dikarya_like"/>
    <property type="match status" value="1"/>
</dbReference>
<evidence type="ECO:0000256" key="7">
    <source>
        <dbReference type="ARBA" id="ARBA00022801"/>
    </source>
</evidence>
<dbReference type="GO" id="GO:0003676">
    <property type="term" value="F:nucleic acid binding"/>
    <property type="evidence" value="ECO:0007669"/>
    <property type="project" value="InterPro"/>
</dbReference>
<keyword evidence="7" id="KW-0378">Hydrolase</keyword>
<gene>
    <name evidence="9" type="ORF">NW762_010301</name>
</gene>
<dbReference type="GO" id="GO:0043137">
    <property type="term" value="P:DNA replication, removal of RNA primer"/>
    <property type="evidence" value="ECO:0007669"/>
    <property type="project" value="TreeGrafter"/>
</dbReference>
<keyword evidence="4" id="KW-0540">Nuclease</keyword>
<dbReference type="PANTHER" id="PTHR10642:SF26">
    <property type="entry name" value="RIBONUCLEASE H1"/>
    <property type="match status" value="1"/>
</dbReference>
<dbReference type="Pfam" id="PF00075">
    <property type="entry name" value="RNase_H"/>
    <property type="match status" value="1"/>
</dbReference>
<name>A0A9W8VDR4_9HYPO</name>
<dbReference type="EMBL" id="JAOQAZ010000023">
    <property type="protein sequence ID" value="KAJ4253903.1"/>
    <property type="molecule type" value="Genomic_DNA"/>
</dbReference>
<evidence type="ECO:0000256" key="1">
    <source>
        <dbReference type="ARBA" id="ARBA00000077"/>
    </source>
</evidence>
<evidence type="ECO:0000256" key="3">
    <source>
        <dbReference type="ARBA" id="ARBA00012180"/>
    </source>
</evidence>